<feature type="compositionally biased region" description="Polar residues" evidence="1">
    <location>
        <begin position="185"/>
        <end position="198"/>
    </location>
</feature>
<feature type="compositionally biased region" description="Low complexity" evidence="1">
    <location>
        <begin position="110"/>
        <end position="125"/>
    </location>
</feature>
<dbReference type="InParanoid" id="A0A165UZN0"/>
<proteinExistence type="predicted"/>
<feature type="compositionally biased region" description="Polar residues" evidence="1">
    <location>
        <begin position="354"/>
        <end position="366"/>
    </location>
</feature>
<dbReference type="AlphaFoldDB" id="A0A165UZN0"/>
<evidence type="ECO:0000313" key="3">
    <source>
        <dbReference type="Proteomes" id="UP000076761"/>
    </source>
</evidence>
<protein>
    <submittedName>
        <fullName evidence="2">Uncharacterized protein</fullName>
    </submittedName>
</protein>
<dbReference type="OrthoDB" id="10669218at2759"/>
<feature type="compositionally biased region" description="Acidic residues" evidence="1">
    <location>
        <begin position="320"/>
        <end position="335"/>
    </location>
</feature>
<feature type="region of interest" description="Disordered" evidence="1">
    <location>
        <begin position="429"/>
        <end position="450"/>
    </location>
</feature>
<feature type="compositionally biased region" description="Low complexity" evidence="1">
    <location>
        <begin position="23"/>
        <end position="32"/>
    </location>
</feature>
<feature type="compositionally biased region" description="Low complexity" evidence="1">
    <location>
        <begin position="664"/>
        <end position="675"/>
    </location>
</feature>
<feature type="compositionally biased region" description="Acidic residues" evidence="1">
    <location>
        <begin position="33"/>
        <end position="43"/>
    </location>
</feature>
<organism evidence="2 3">
    <name type="scientific">Neolentinus lepideus HHB14362 ss-1</name>
    <dbReference type="NCBI Taxonomy" id="1314782"/>
    <lineage>
        <taxon>Eukaryota</taxon>
        <taxon>Fungi</taxon>
        <taxon>Dikarya</taxon>
        <taxon>Basidiomycota</taxon>
        <taxon>Agaricomycotina</taxon>
        <taxon>Agaricomycetes</taxon>
        <taxon>Gloeophyllales</taxon>
        <taxon>Gloeophyllaceae</taxon>
        <taxon>Neolentinus</taxon>
    </lineage>
</organism>
<dbReference type="Proteomes" id="UP000076761">
    <property type="component" value="Unassembled WGS sequence"/>
</dbReference>
<feature type="compositionally biased region" description="Polar residues" evidence="1">
    <location>
        <begin position="156"/>
        <end position="170"/>
    </location>
</feature>
<feature type="compositionally biased region" description="Low complexity" evidence="1">
    <location>
        <begin position="552"/>
        <end position="566"/>
    </location>
</feature>
<name>A0A165UZN0_9AGAM</name>
<gene>
    <name evidence="2" type="ORF">NEOLEDRAFT_683733</name>
</gene>
<reference evidence="2 3" key="1">
    <citation type="journal article" date="2016" name="Mol. Biol. Evol.">
        <title>Comparative Genomics of Early-Diverging Mushroom-Forming Fungi Provides Insights into the Origins of Lignocellulose Decay Capabilities.</title>
        <authorList>
            <person name="Nagy L.G."/>
            <person name="Riley R."/>
            <person name="Tritt A."/>
            <person name="Adam C."/>
            <person name="Daum C."/>
            <person name="Floudas D."/>
            <person name="Sun H."/>
            <person name="Yadav J.S."/>
            <person name="Pangilinan J."/>
            <person name="Larsson K.H."/>
            <person name="Matsuura K."/>
            <person name="Barry K."/>
            <person name="Labutti K."/>
            <person name="Kuo R."/>
            <person name="Ohm R.A."/>
            <person name="Bhattacharya S.S."/>
            <person name="Shirouzu T."/>
            <person name="Yoshinaga Y."/>
            <person name="Martin F.M."/>
            <person name="Grigoriev I.V."/>
            <person name="Hibbett D.S."/>
        </authorList>
    </citation>
    <scope>NUCLEOTIDE SEQUENCE [LARGE SCALE GENOMIC DNA]</scope>
    <source>
        <strain evidence="2 3">HHB14362 ss-1</strain>
    </source>
</reference>
<feature type="region of interest" description="Disordered" evidence="1">
    <location>
        <begin position="531"/>
        <end position="569"/>
    </location>
</feature>
<evidence type="ECO:0000256" key="1">
    <source>
        <dbReference type="SAM" id="MobiDB-lite"/>
    </source>
</evidence>
<evidence type="ECO:0000313" key="2">
    <source>
        <dbReference type="EMBL" id="KZT28935.1"/>
    </source>
</evidence>
<feature type="compositionally biased region" description="Low complexity" evidence="1">
    <location>
        <begin position="631"/>
        <end position="653"/>
    </location>
</feature>
<dbReference type="EMBL" id="KV425555">
    <property type="protein sequence ID" value="KZT28935.1"/>
    <property type="molecule type" value="Genomic_DNA"/>
</dbReference>
<feature type="compositionally biased region" description="Polar residues" evidence="1">
    <location>
        <begin position="596"/>
        <end position="618"/>
    </location>
</feature>
<sequence length="781" mass="83450">MSFSRRVPASPLPCWEAFEEGRSQISSQTSSEGSDELEHEDETIVPSSPVQKRKTREDPSPVKTVKKPKLHSAPGDALNSRGRPAPRRRTLNINRDLPPVHGSGGTSSGSPLKSPTSTIPSTPSSNGQVNGRPRGGTPDSPDLTTVVSQVRKRPASQGSPLSATKSNQGKLNLPFFKHPGPVSASALSSKLIPTSSALKTPANKDQGKRPKSHTIPFPSTAPPAYRRRRSSLKIFARPSPLRTGSSPGPAHQGNDDDGSLDLTTPTPSPPPTRNFTQSGLETDPICIDSDDDGNANATPVKVKASSSGTLQYSPVVDLCSSEDEGPREEEEDEEGQPPVTFYRSPSPLAISPHLPTSSPEWEQNSAVDGVEPSMECEADLGAGTNVPAVSDQQDFLDEQNDGFKEGIPSMPVTVKRGMDYPEEAVVLDENQRAVPNHDIPTEDDSLPQDHSEYQSVGADWVLQTAADESTMKDEQSMLTVPDEEAMELSVIGTVYSVHEVHPESLRKSPVATAEAAVPAIQDDESPCQIYVSPSIPSGNTSAGLTGQDAEMSSHATSSPSVSSPSSLVNQRGKVVFKGSKYSRETGYLARAFRQLPSPSEPTTGNSCVRVSPTSQSALDNEPNEPFDIRRASTTSTAQQVAQTPHSSASAPSDASEERVEDLLEPASSQPEASESADLETPVTTAADNNTAEDLPHVSDALENDFSLVTDMSAMRLPFVTALSSYIENGKEVYDLTWDTDTEGVSDSEEAMASAMQLTDILPNYRSDFPGANSSELQRKLY</sequence>
<keyword evidence="3" id="KW-1185">Reference proteome</keyword>
<feature type="region of interest" description="Disordered" evidence="1">
    <location>
        <begin position="592"/>
        <end position="680"/>
    </location>
</feature>
<feature type="region of interest" description="Disordered" evidence="1">
    <location>
        <begin position="19"/>
        <end position="371"/>
    </location>
</feature>
<feature type="compositionally biased region" description="Polar residues" evidence="1">
    <location>
        <begin position="534"/>
        <end position="544"/>
    </location>
</feature>
<accession>A0A165UZN0</accession>